<accession>A0A2V3TZM0</accession>
<keyword evidence="3" id="KW-1185">Reference proteome</keyword>
<keyword evidence="2" id="KW-0223">Dioxygenase</keyword>
<evidence type="ECO:0000313" key="3">
    <source>
        <dbReference type="Proteomes" id="UP000248021"/>
    </source>
</evidence>
<dbReference type="Proteomes" id="UP000248021">
    <property type="component" value="Unassembled WGS sequence"/>
</dbReference>
<dbReference type="InterPro" id="IPR029068">
    <property type="entry name" value="Glyas_Bleomycin-R_OHBP_Dase"/>
</dbReference>
<evidence type="ECO:0000313" key="2">
    <source>
        <dbReference type="EMBL" id="PXW55341.1"/>
    </source>
</evidence>
<dbReference type="SUPFAM" id="SSF54593">
    <property type="entry name" value="Glyoxalase/Bleomycin resistance protein/Dihydroxybiphenyl dioxygenase"/>
    <property type="match status" value="1"/>
</dbReference>
<dbReference type="InterPro" id="IPR037523">
    <property type="entry name" value="VOC_core"/>
</dbReference>
<dbReference type="Pfam" id="PF00903">
    <property type="entry name" value="Glyoxalase"/>
    <property type="match status" value="1"/>
</dbReference>
<dbReference type="GO" id="GO:0051213">
    <property type="term" value="F:dioxygenase activity"/>
    <property type="evidence" value="ECO:0007669"/>
    <property type="project" value="UniProtKB-KW"/>
</dbReference>
<proteinExistence type="predicted"/>
<dbReference type="InterPro" id="IPR004360">
    <property type="entry name" value="Glyas_Fos-R_dOase_dom"/>
</dbReference>
<keyword evidence="2" id="KW-0560">Oxidoreductase</keyword>
<dbReference type="Gene3D" id="3.10.180.10">
    <property type="entry name" value="2,3-Dihydroxybiphenyl 1,2-Dioxygenase, domain 1"/>
    <property type="match status" value="1"/>
</dbReference>
<comment type="caution">
    <text evidence="2">The sequence shown here is derived from an EMBL/GenBank/DDBJ whole genome shotgun (WGS) entry which is preliminary data.</text>
</comment>
<dbReference type="EMBL" id="QJJK01000010">
    <property type="protein sequence ID" value="PXW55341.1"/>
    <property type="molecule type" value="Genomic_DNA"/>
</dbReference>
<dbReference type="AlphaFoldDB" id="A0A2V3TZM0"/>
<organism evidence="2 3">
    <name type="scientific">Chelatococcus asaccharovorans</name>
    <dbReference type="NCBI Taxonomy" id="28210"/>
    <lineage>
        <taxon>Bacteria</taxon>
        <taxon>Pseudomonadati</taxon>
        <taxon>Pseudomonadota</taxon>
        <taxon>Alphaproteobacteria</taxon>
        <taxon>Hyphomicrobiales</taxon>
        <taxon>Chelatococcaceae</taxon>
        <taxon>Chelatococcus</taxon>
    </lineage>
</organism>
<feature type="domain" description="VOC" evidence="1">
    <location>
        <begin position="7"/>
        <end position="126"/>
    </location>
</feature>
<reference evidence="2 3" key="1">
    <citation type="submission" date="2018-05" db="EMBL/GenBank/DDBJ databases">
        <title>Genomic Encyclopedia of Type Strains, Phase IV (KMG-IV): sequencing the most valuable type-strain genomes for metagenomic binning, comparative biology and taxonomic classification.</title>
        <authorList>
            <person name="Goeker M."/>
        </authorList>
    </citation>
    <scope>NUCLEOTIDE SEQUENCE [LARGE SCALE GENOMIC DNA]</scope>
    <source>
        <strain evidence="2 3">DSM 6462</strain>
    </source>
</reference>
<gene>
    <name evidence="2" type="ORF">C7450_110280</name>
</gene>
<evidence type="ECO:0000259" key="1">
    <source>
        <dbReference type="PROSITE" id="PS51819"/>
    </source>
</evidence>
<dbReference type="PROSITE" id="PS51819">
    <property type="entry name" value="VOC"/>
    <property type="match status" value="1"/>
</dbReference>
<sequence>MDIIKPAFHHVTFKTSRPAEMVAWYGRVIGATPTFQDESNAWTTNDAANHRVAFVSPRGLSDDPDKRSHNGMHHSAFEYGSFGDLMASYARLRDEGILPAFCLDHGLTVSLYYRDPESNFVELQCDSFGDWERSTEWMRTSADFKTNPIGTFFDPERVYQAHMAGVNFDVLHVGMRKGDYAPAGPPPDLGMPV</sequence>
<name>A0A2V3TZM0_9HYPH</name>
<protein>
    <submittedName>
        <fullName evidence="2">Glyoxalase/bleomycin resistance protein/dioxygenase superfamily protein</fullName>
    </submittedName>
</protein>